<organism evidence="5 6">
    <name type="scientific">Suilimivivens aceti</name>
    <dbReference type="NCBI Taxonomy" id="2981774"/>
    <lineage>
        <taxon>Bacteria</taxon>
        <taxon>Bacillati</taxon>
        <taxon>Bacillota</taxon>
        <taxon>Clostridia</taxon>
        <taxon>Lachnospirales</taxon>
        <taxon>Lachnospiraceae</taxon>
        <taxon>Suilimivivens</taxon>
    </lineage>
</organism>
<dbReference type="PANTHER" id="PTHR43280">
    <property type="entry name" value="ARAC-FAMILY TRANSCRIPTIONAL REGULATOR"/>
    <property type="match status" value="1"/>
</dbReference>
<dbReference type="InterPro" id="IPR014710">
    <property type="entry name" value="RmlC-like_jellyroll"/>
</dbReference>
<evidence type="ECO:0000256" key="3">
    <source>
        <dbReference type="ARBA" id="ARBA00023163"/>
    </source>
</evidence>
<sequence>MIQTRNYVTVDFQGKEIPSGHLRPFNLTANDGDIHQYATDCIIAHWHQEMEVFISTRGQVRIGIEDQEYLVREGEGCFINSDILHSFTPVDASPCTYHSFVFDTGIVGGAPGSVFDTSCVRPLLESGIPYLQFTPCKEDAPFYDNFSLAFEACRNENPGYEFDVRTALSKILLFLNQKISPVSGAKASSIQEQHMKQMLLFIDRHLSESFGVAELAGSVNICERECQRIFQRYLHYRPMEYVRRKRIYTSAAKLLSCDSLVTDVAFEYGFASPSHYTKQFRELMGMTPTEYRRLNLSAIQLPG</sequence>
<dbReference type="PROSITE" id="PS01124">
    <property type="entry name" value="HTH_ARAC_FAMILY_2"/>
    <property type="match status" value="1"/>
</dbReference>
<dbReference type="Gene3D" id="1.10.10.60">
    <property type="entry name" value="Homeodomain-like"/>
    <property type="match status" value="1"/>
</dbReference>
<dbReference type="InterPro" id="IPR009057">
    <property type="entry name" value="Homeodomain-like_sf"/>
</dbReference>
<dbReference type="InterPro" id="IPR018062">
    <property type="entry name" value="HTH_AraC-typ_CS"/>
</dbReference>
<evidence type="ECO:0000256" key="2">
    <source>
        <dbReference type="ARBA" id="ARBA00023125"/>
    </source>
</evidence>
<keyword evidence="1" id="KW-0805">Transcription regulation</keyword>
<dbReference type="Proteomes" id="UP001652432">
    <property type="component" value="Unassembled WGS sequence"/>
</dbReference>
<dbReference type="InterPro" id="IPR037923">
    <property type="entry name" value="HTH-like"/>
</dbReference>
<evidence type="ECO:0000259" key="4">
    <source>
        <dbReference type="PROSITE" id="PS01124"/>
    </source>
</evidence>
<dbReference type="PROSITE" id="PS00041">
    <property type="entry name" value="HTH_ARAC_FAMILY_1"/>
    <property type="match status" value="1"/>
</dbReference>
<keyword evidence="3" id="KW-0804">Transcription</keyword>
<dbReference type="RefSeq" id="WP_262575058.1">
    <property type="nucleotide sequence ID" value="NZ_JAOQKJ010000008.1"/>
</dbReference>
<gene>
    <name evidence="5" type="ORF">OCV77_10605</name>
</gene>
<proteinExistence type="predicted"/>
<dbReference type="InterPro" id="IPR003313">
    <property type="entry name" value="AraC-bd"/>
</dbReference>
<keyword evidence="6" id="KW-1185">Reference proteome</keyword>
<protein>
    <submittedName>
        <fullName evidence="5">AraC family transcriptional regulator</fullName>
    </submittedName>
</protein>
<evidence type="ECO:0000313" key="6">
    <source>
        <dbReference type="Proteomes" id="UP001652432"/>
    </source>
</evidence>
<accession>A0ABT2T4S6</accession>
<dbReference type="SUPFAM" id="SSF51215">
    <property type="entry name" value="Regulatory protein AraC"/>
    <property type="match status" value="1"/>
</dbReference>
<feature type="domain" description="HTH araC/xylS-type" evidence="4">
    <location>
        <begin position="196"/>
        <end position="294"/>
    </location>
</feature>
<evidence type="ECO:0000256" key="1">
    <source>
        <dbReference type="ARBA" id="ARBA00023015"/>
    </source>
</evidence>
<dbReference type="InterPro" id="IPR020449">
    <property type="entry name" value="Tscrpt_reg_AraC-type_HTH"/>
</dbReference>
<keyword evidence="2" id="KW-0238">DNA-binding</keyword>
<dbReference type="Pfam" id="PF02311">
    <property type="entry name" value="AraC_binding"/>
    <property type="match status" value="1"/>
</dbReference>
<dbReference type="Pfam" id="PF12833">
    <property type="entry name" value="HTH_18"/>
    <property type="match status" value="1"/>
</dbReference>
<evidence type="ECO:0000313" key="5">
    <source>
        <dbReference type="EMBL" id="MCU6744942.1"/>
    </source>
</evidence>
<dbReference type="Gene3D" id="2.60.120.10">
    <property type="entry name" value="Jelly Rolls"/>
    <property type="match status" value="1"/>
</dbReference>
<dbReference type="SMART" id="SM00342">
    <property type="entry name" value="HTH_ARAC"/>
    <property type="match status" value="1"/>
</dbReference>
<dbReference type="CDD" id="cd02208">
    <property type="entry name" value="cupin_RmlC-like"/>
    <property type="match status" value="1"/>
</dbReference>
<dbReference type="PANTHER" id="PTHR43280:SF28">
    <property type="entry name" value="HTH-TYPE TRANSCRIPTIONAL ACTIVATOR RHAS"/>
    <property type="match status" value="1"/>
</dbReference>
<reference evidence="5 6" key="1">
    <citation type="journal article" date="2021" name="ISME Commun">
        <title>Automated analysis of genomic sequences facilitates high-throughput and comprehensive description of bacteria.</title>
        <authorList>
            <person name="Hitch T.C.A."/>
        </authorList>
    </citation>
    <scope>NUCLEOTIDE SEQUENCE [LARGE SCALE GENOMIC DNA]</scope>
    <source>
        <strain evidence="5 6">Sanger_18</strain>
    </source>
</reference>
<dbReference type="PRINTS" id="PR00032">
    <property type="entry name" value="HTHARAC"/>
</dbReference>
<name>A0ABT2T4S6_9FIRM</name>
<comment type="caution">
    <text evidence="5">The sequence shown here is derived from an EMBL/GenBank/DDBJ whole genome shotgun (WGS) entry which is preliminary data.</text>
</comment>
<dbReference type="EMBL" id="JAOQKJ010000008">
    <property type="protein sequence ID" value="MCU6744942.1"/>
    <property type="molecule type" value="Genomic_DNA"/>
</dbReference>
<dbReference type="InterPro" id="IPR018060">
    <property type="entry name" value="HTH_AraC"/>
</dbReference>
<dbReference type="SUPFAM" id="SSF46689">
    <property type="entry name" value="Homeodomain-like"/>
    <property type="match status" value="1"/>
</dbReference>